<comment type="caution">
    <text evidence="7">The sequence shown here is derived from an EMBL/GenBank/DDBJ whole genome shotgun (WGS) entry which is preliminary data.</text>
</comment>
<dbReference type="EMBL" id="VWRR01000001">
    <property type="protein sequence ID" value="KAF6005227.1"/>
    <property type="molecule type" value="Genomic_DNA"/>
</dbReference>
<dbReference type="SUPFAM" id="SSF57850">
    <property type="entry name" value="RING/U-box"/>
    <property type="match status" value="1"/>
</dbReference>
<dbReference type="GO" id="GO:0008270">
    <property type="term" value="F:zinc ion binding"/>
    <property type="evidence" value="ECO:0007669"/>
    <property type="project" value="UniProtKB-KW"/>
</dbReference>
<feature type="compositionally biased region" description="Low complexity" evidence="5">
    <location>
        <begin position="305"/>
        <end position="316"/>
    </location>
</feature>
<evidence type="ECO:0000256" key="3">
    <source>
        <dbReference type="ARBA" id="ARBA00022833"/>
    </source>
</evidence>
<dbReference type="SMART" id="SM00184">
    <property type="entry name" value="RING"/>
    <property type="match status" value="1"/>
</dbReference>
<keyword evidence="3" id="KW-0862">Zinc</keyword>
<evidence type="ECO:0000313" key="8">
    <source>
        <dbReference type="Proteomes" id="UP000530660"/>
    </source>
</evidence>
<gene>
    <name evidence="7" type="ORF">F1559_002923</name>
</gene>
<feature type="compositionally biased region" description="Low complexity" evidence="5">
    <location>
        <begin position="28"/>
        <end position="40"/>
    </location>
</feature>
<feature type="region of interest" description="Disordered" evidence="5">
    <location>
        <begin position="1"/>
        <end position="110"/>
    </location>
</feature>
<dbReference type="Gene3D" id="3.30.40.10">
    <property type="entry name" value="Zinc/RING finger domain, C3HC4 (zinc finger)"/>
    <property type="match status" value="1"/>
</dbReference>
<evidence type="ECO:0000256" key="2">
    <source>
        <dbReference type="ARBA" id="ARBA00022771"/>
    </source>
</evidence>
<dbReference type="PROSITE" id="PS50089">
    <property type="entry name" value="ZF_RING_2"/>
    <property type="match status" value="1"/>
</dbReference>
<feature type="domain" description="RING-type" evidence="6">
    <location>
        <begin position="561"/>
        <end position="605"/>
    </location>
</feature>
<dbReference type="Proteomes" id="UP000530660">
    <property type="component" value="Unassembled WGS sequence"/>
</dbReference>
<dbReference type="AlphaFoldDB" id="A0A7J7IRP8"/>
<feature type="compositionally biased region" description="Basic and acidic residues" evidence="5">
    <location>
        <begin position="769"/>
        <end position="781"/>
    </location>
</feature>
<sequence length="787" mass="84647">MKYGHRLRAFSEVFDGSDRAQRGGPSGVGAASASRGPAASIQPLHDGGVTRRGASVGVSEDSGRESSAGYETSASSGGGSVSQRSLSPIPVDEHSSEGAPQIQDLVVGPRAPPSQLADLRTELCERYRSLYAMYKSGKSAVRCIRAALEAHPCKARTRSAAAPGVSGRRARHLQTLARTLNTSQVPLALERVFDGVWSFFDAILREIAALLELFTERTADLEDRLMRLRALGSSGGVRSALELGAEAEQVLVCLQIGQVAIGKILKKFIKVLAWIDVSDAEGDSSSASVDRSHQGAADGFGASESGYSSTTTTARSSGTCADAESAIHVIGGSRSAEPARSTGHVALHLRQTVHLAMRTSLAAAMAVEVPEDASLFELVTQLRRYLVHQPFVCDHKRLSFLVELRHRKDCAVLALYRASKRAGLPSSRAGSSGPCGQVSSGAAMDSEASTEKRNERALGALSLLRLVLDGDAPSCAPESAASVNSAAVRPSARVRPFVEECRSMARELEAELASGEATWDPASPYEVATRFYLANTTSSEPATTIEAVYRAARAVPLYFVCPICLDMLFETTELACRHRFCTPCVMEARFSAEVQGARFRCPLCQADMARRHCCDPVDMENATAASRASVVDDSGTSVAMESKSVVETASLTRSSERRAVSVDELLRAAFPDQWRLRERQMRSMRSLLEQRRRFRERLKQLDADKSRSGGPESRSKPSVSICGCFGERPRSKPQSLPSRRMPMAPEIDDDAVSVAETKPSLASSAGEEVALHPLRDRERPRSGCSVV</sequence>
<feature type="region of interest" description="Disordered" evidence="5">
    <location>
        <begin position="699"/>
        <end position="787"/>
    </location>
</feature>
<organism evidence="7 8">
    <name type="scientific">Cyanidiococcus yangmingshanensis</name>
    <dbReference type="NCBI Taxonomy" id="2690220"/>
    <lineage>
        <taxon>Eukaryota</taxon>
        <taxon>Rhodophyta</taxon>
        <taxon>Bangiophyceae</taxon>
        <taxon>Cyanidiales</taxon>
        <taxon>Cyanidiaceae</taxon>
        <taxon>Cyanidiococcus</taxon>
    </lineage>
</organism>
<keyword evidence="2 4" id="KW-0863">Zinc-finger</keyword>
<dbReference type="InterPro" id="IPR017907">
    <property type="entry name" value="Znf_RING_CS"/>
</dbReference>
<name>A0A7J7IRP8_9RHOD</name>
<evidence type="ECO:0000313" key="7">
    <source>
        <dbReference type="EMBL" id="KAF6005227.1"/>
    </source>
</evidence>
<keyword evidence="8" id="KW-1185">Reference proteome</keyword>
<protein>
    <recommendedName>
        <fullName evidence="6">RING-type domain-containing protein</fullName>
    </recommendedName>
</protein>
<feature type="compositionally biased region" description="Polar residues" evidence="5">
    <location>
        <begin position="69"/>
        <end position="86"/>
    </location>
</feature>
<dbReference type="PROSITE" id="PS00518">
    <property type="entry name" value="ZF_RING_1"/>
    <property type="match status" value="1"/>
</dbReference>
<evidence type="ECO:0000256" key="1">
    <source>
        <dbReference type="ARBA" id="ARBA00022723"/>
    </source>
</evidence>
<evidence type="ECO:0000256" key="5">
    <source>
        <dbReference type="SAM" id="MobiDB-lite"/>
    </source>
</evidence>
<feature type="region of interest" description="Disordered" evidence="5">
    <location>
        <begin position="282"/>
        <end position="316"/>
    </location>
</feature>
<dbReference type="OrthoDB" id="426657at2759"/>
<feature type="region of interest" description="Disordered" evidence="5">
    <location>
        <begin position="423"/>
        <end position="451"/>
    </location>
</feature>
<proteinExistence type="predicted"/>
<dbReference type="InterPro" id="IPR013083">
    <property type="entry name" value="Znf_RING/FYVE/PHD"/>
</dbReference>
<dbReference type="Pfam" id="PF00097">
    <property type="entry name" value="zf-C3HC4"/>
    <property type="match status" value="1"/>
</dbReference>
<dbReference type="InterPro" id="IPR018957">
    <property type="entry name" value="Znf_C3HC4_RING-type"/>
</dbReference>
<reference evidence="7 8" key="1">
    <citation type="journal article" date="2020" name="J. Phycol.">
        <title>Comparative genome analysis reveals Cyanidiococcus gen. nov., a new extremophilic red algal genus sister to Cyanidioschyzon (Cyanidioschyzonaceae, Rhodophyta).</title>
        <authorList>
            <person name="Liu S.-L."/>
            <person name="Chiang Y.-R."/>
            <person name="Yoon H.S."/>
            <person name="Fu H.-Y."/>
        </authorList>
    </citation>
    <scope>NUCLEOTIDE SEQUENCE [LARGE SCALE GENOMIC DNA]</scope>
    <source>
        <strain evidence="7 8">THAL066</strain>
    </source>
</reference>
<evidence type="ECO:0000256" key="4">
    <source>
        <dbReference type="PROSITE-ProRule" id="PRU00175"/>
    </source>
</evidence>
<dbReference type="InterPro" id="IPR001841">
    <property type="entry name" value="Znf_RING"/>
</dbReference>
<accession>A0A7J7IRP8</accession>
<evidence type="ECO:0000259" key="6">
    <source>
        <dbReference type="PROSITE" id="PS50089"/>
    </source>
</evidence>
<keyword evidence="1" id="KW-0479">Metal-binding</keyword>